<keyword evidence="5" id="KW-1015">Disulfide bond</keyword>
<keyword evidence="6" id="KW-0812">Transmembrane</keyword>
<evidence type="ECO:0000313" key="8">
    <source>
        <dbReference type="EMBL" id="AIM26452.1"/>
    </source>
</evidence>
<feature type="domain" description="Rieske" evidence="7">
    <location>
        <begin position="202"/>
        <end position="300"/>
    </location>
</feature>
<evidence type="ECO:0000256" key="6">
    <source>
        <dbReference type="SAM" id="Phobius"/>
    </source>
</evidence>
<dbReference type="PANTHER" id="PTHR10134">
    <property type="entry name" value="CYTOCHROME B-C1 COMPLEX SUBUNIT RIESKE, MITOCHONDRIAL"/>
    <property type="match status" value="1"/>
</dbReference>
<name>A0A088E3R9_9CREN</name>
<dbReference type="AlphaFoldDB" id="A0A088E3R9"/>
<gene>
    <name evidence="8" type="ORF">HA72_0288</name>
</gene>
<dbReference type="EMBL" id="CP008822">
    <property type="protein sequence ID" value="AIM26452.1"/>
    <property type="molecule type" value="Genomic_DNA"/>
</dbReference>
<keyword evidence="3" id="KW-0408">Iron</keyword>
<proteinExistence type="predicted"/>
<keyword evidence="6" id="KW-1133">Transmembrane helix</keyword>
<reference evidence="8 9" key="1">
    <citation type="journal article" date="2014" name="J. Bacteriol.">
        <title>Role of an Archaeal PitA Transporter in the Copper and Arsenic Resistance of Metallosphaera sedula, an Extreme Thermoacidophile.</title>
        <authorList>
            <person name="McCarthy S."/>
            <person name="Ai C."/>
            <person name="Wheaton G."/>
            <person name="Tevatia R."/>
            <person name="Eckrich V."/>
            <person name="Kelly R."/>
            <person name="Blum P."/>
        </authorList>
    </citation>
    <scope>NUCLEOTIDE SEQUENCE [LARGE SCALE GENOMIC DNA]</scope>
    <source>
        <strain evidence="8 9">CuR1</strain>
    </source>
</reference>
<dbReference type="Proteomes" id="UP000029084">
    <property type="component" value="Chromosome"/>
</dbReference>
<evidence type="ECO:0000256" key="1">
    <source>
        <dbReference type="ARBA" id="ARBA00022714"/>
    </source>
</evidence>
<dbReference type="GO" id="GO:0046872">
    <property type="term" value="F:metal ion binding"/>
    <property type="evidence" value="ECO:0007669"/>
    <property type="project" value="UniProtKB-KW"/>
</dbReference>
<keyword evidence="2" id="KW-0479">Metal-binding</keyword>
<evidence type="ECO:0000256" key="2">
    <source>
        <dbReference type="ARBA" id="ARBA00022723"/>
    </source>
</evidence>
<evidence type="ECO:0000259" key="7">
    <source>
        <dbReference type="PROSITE" id="PS51296"/>
    </source>
</evidence>
<evidence type="ECO:0000313" key="9">
    <source>
        <dbReference type="Proteomes" id="UP000029084"/>
    </source>
</evidence>
<dbReference type="OMA" id="VIRTHLW"/>
<organism evidence="8 9">
    <name type="scientific">Metallosphaera sedula</name>
    <dbReference type="NCBI Taxonomy" id="43687"/>
    <lineage>
        <taxon>Archaea</taxon>
        <taxon>Thermoproteota</taxon>
        <taxon>Thermoprotei</taxon>
        <taxon>Sulfolobales</taxon>
        <taxon>Sulfolobaceae</taxon>
        <taxon>Metallosphaera</taxon>
    </lineage>
</organism>
<keyword evidence="6" id="KW-0472">Membrane</keyword>
<dbReference type="Gene3D" id="2.102.10.10">
    <property type="entry name" value="Rieske [2Fe-2S] iron-sulphur domain"/>
    <property type="match status" value="1"/>
</dbReference>
<accession>A0A088E3R9</accession>
<dbReference type="InterPro" id="IPR017941">
    <property type="entry name" value="Rieske_2Fe-2S"/>
</dbReference>
<feature type="transmembrane region" description="Helical" evidence="6">
    <location>
        <begin position="96"/>
        <end position="120"/>
    </location>
</feature>
<evidence type="ECO:0000256" key="5">
    <source>
        <dbReference type="ARBA" id="ARBA00023157"/>
    </source>
</evidence>
<evidence type="ECO:0000256" key="4">
    <source>
        <dbReference type="ARBA" id="ARBA00023014"/>
    </source>
</evidence>
<dbReference type="InterPro" id="IPR036922">
    <property type="entry name" value="Rieske_2Fe-2S_sf"/>
</dbReference>
<dbReference type="SUPFAM" id="SSF50022">
    <property type="entry name" value="ISP domain"/>
    <property type="match status" value="1"/>
</dbReference>
<keyword evidence="4" id="KW-0411">Iron-sulfur</keyword>
<dbReference type="GO" id="GO:0051537">
    <property type="term" value="F:2 iron, 2 sulfur cluster binding"/>
    <property type="evidence" value="ECO:0007669"/>
    <property type="project" value="UniProtKB-KW"/>
</dbReference>
<dbReference type="PROSITE" id="PS51296">
    <property type="entry name" value="RIESKE"/>
    <property type="match status" value="1"/>
</dbReference>
<dbReference type="Pfam" id="PF00355">
    <property type="entry name" value="Rieske"/>
    <property type="match status" value="1"/>
</dbReference>
<sequence length="361" mass="40271">MYFYFVFIRKIKRDKFDKIYYNKIFKPFTQQTFNVIVMGRHFALKRDDFIFATRLIRKMRDPKTKFDEKKFAEKGRDYLYNYAEEKVGPLSPGRRMFLKGILIGIGALAVASAVPVISYLNQPPVYIKNFPWIIIVDSDGNPIEASNLQVNDPSILLFQYPMEGDITFLINMGDANDNPVAIPSTNVVIPEDGSTYTFPGGVGPHNSIVAFSAICQHLGCQPPEIHFYPPKYLAPGGVTPNYLPPVAYQAAQNAGAPSVIHCDCHGSTYDPSKGAAVLTGPTQRPLPYVELYWDQNTDYLYAVGMNLKAPVIMGQPSDLASFAYLSSYNEQTGCPKMLLSKGQTPSQCYSKLNNEGDTFSS</sequence>
<dbReference type="InterPro" id="IPR014349">
    <property type="entry name" value="Rieske_Fe-S_prot"/>
</dbReference>
<evidence type="ECO:0000256" key="3">
    <source>
        <dbReference type="ARBA" id="ARBA00023004"/>
    </source>
</evidence>
<protein>
    <submittedName>
        <fullName evidence="8">Rieske (2Fe-2S) domain protein</fullName>
    </submittedName>
</protein>
<keyword evidence="1" id="KW-0001">2Fe-2S</keyword>